<dbReference type="SUPFAM" id="SSF55874">
    <property type="entry name" value="ATPase domain of HSP90 chaperone/DNA topoisomerase II/histidine kinase"/>
    <property type="match status" value="1"/>
</dbReference>
<dbReference type="InterPro" id="IPR003661">
    <property type="entry name" value="HisK_dim/P_dom"/>
</dbReference>
<organism evidence="10 11">
    <name type="scientific">Parachlamydia acanthamoebae</name>
    <dbReference type="NCBI Taxonomy" id="83552"/>
    <lineage>
        <taxon>Bacteria</taxon>
        <taxon>Pseudomonadati</taxon>
        <taxon>Chlamydiota</taxon>
        <taxon>Chlamydiia</taxon>
        <taxon>Parachlamydiales</taxon>
        <taxon>Parachlamydiaceae</taxon>
        <taxon>Parachlamydia</taxon>
    </lineage>
</organism>
<dbReference type="InterPro" id="IPR004358">
    <property type="entry name" value="Sig_transdc_His_kin-like_C"/>
</dbReference>
<dbReference type="PANTHER" id="PTHR43065:SF10">
    <property type="entry name" value="PEROXIDE STRESS-ACTIVATED HISTIDINE KINASE MAK3"/>
    <property type="match status" value="1"/>
</dbReference>
<dbReference type="InterPro" id="IPR005467">
    <property type="entry name" value="His_kinase_dom"/>
</dbReference>
<evidence type="ECO:0000256" key="1">
    <source>
        <dbReference type="ARBA" id="ARBA00000085"/>
    </source>
</evidence>
<dbReference type="PROSITE" id="PS50109">
    <property type="entry name" value="HIS_KIN"/>
    <property type="match status" value="1"/>
</dbReference>
<dbReference type="GO" id="GO:0005524">
    <property type="term" value="F:ATP binding"/>
    <property type="evidence" value="ECO:0007669"/>
    <property type="project" value="UniProtKB-KW"/>
</dbReference>
<evidence type="ECO:0000256" key="2">
    <source>
        <dbReference type="ARBA" id="ARBA00012438"/>
    </source>
</evidence>
<protein>
    <recommendedName>
        <fullName evidence="2">histidine kinase</fullName>
        <ecNumber evidence="2">2.7.13.3</ecNumber>
    </recommendedName>
</protein>
<dbReference type="GO" id="GO:0000155">
    <property type="term" value="F:phosphorelay sensor kinase activity"/>
    <property type="evidence" value="ECO:0007669"/>
    <property type="project" value="InterPro"/>
</dbReference>
<comment type="caution">
    <text evidence="10">The sequence shown here is derived from an EMBL/GenBank/DDBJ whole genome shotgun (WGS) entry which is preliminary data.</text>
</comment>
<comment type="catalytic activity">
    <reaction evidence="1">
        <text>ATP + protein L-histidine = ADP + protein N-phospho-L-histidine.</text>
        <dbReference type="EC" id="2.7.13.3"/>
    </reaction>
</comment>
<evidence type="ECO:0000259" key="9">
    <source>
        <dbReference type="PROSITE" id="PS50109"/>
    </source>
</evidence>
<dbReference type="Gene3D" id="3.30.565.10">
    <property type="entry name" value="Histidine kinase-like ATPase, C-terminal domain"/>
    <property type="match status" value="1"/>
</dbReference>
<evidence type="ECO:0000256" key="3">
    <source>
        <dbReference type="ARBA" id="ARBA00022553"/>
    </source>
</evidence>
<evidence type="ECO:0000313" key="11">
    <source>
        <dbReference type="Proteomes" id="UP000031307"/>
    </source>
</evidence>
<accession>A0A0C1EAN6</accession>
<dbReference type="PANTHER" id="PTHR43065">
    <property type="entry name" value="SENSOR HISTIDINE KINASE"/>
    <property type="match status" value="1"/>
</dbReference>
<keyword evidence="7" id="KW-0067">ATP-binding</keyword>
<dbReference type="SMART" id="SM00387">
    <property type="entry name" value="HATPase_c"/>
    <property type="match status" value="1"/>
</dbReference>
<dbReference type="InterPro" id="IPR036097">
    <property type="entry name" value="HisK_dim/P_sf"/>
</dbReference>
<keyword evidence="8" id="KW-0902">Two-component regulatory system</keyword>
<gene>
    <name evidence="10" type="primary">atoS</name>
    <name evidence="10" type="ORF">DB43_EO00030</name>
</gene>
<evidence type="ECO:0000313" key="10">
    <source>
        <dbReference type="EMBL" id="KIA78167.1"/>
    </source>
</evidence>
<evidence type="ECO:0000256" key="7">
    <source>
        <dbReference type="ARBA" id="ARBA00022840"/>
    </source>
</evidence>
<dbReference type="InterPro" id="IPR036890">
    <property type="entry name" value="HATPase_C_sf"/>
</dbReference>
<evidence type="ECO:0000256" key="4">
    <source>
        <dbReference type="ARBA" id="ARBA00022679"/>
    </source>
</evidence>
<dbReference type="Gene3D" id="1.10.287.130">
    <property type="match status" value="1"/>
</dbReference>
<dbReference type="EC" id="2.7.13.3" evidence="2"/>
<evidence type="ECO:0000256" key="6">
    <source>
        <dbReference type="ARBA" id="ARBA00022777"/>
    </source>
</evidence>
<proteinExistence type="predicted"/>
<dbReference type="CDD" id="cd00082">
    <property type="entry name" value="HisKA"/>
    <property type="match status" value="1"/>
</dbReference>
<keyword evidence="6 10" id="KW-0418">Kinase</keyword>
<keyword evidence="5" id="KW-0547">Nucleotide-binding</keyword>
<evidence type="ECO:0000256" key="5">
    <source>
        <dbReference type="ARBA" id="ARBA00022741"/>
    </source>
</evidence>
<dbReference type="PATRIC" id="fig|83552.4.peg.620"/>
<name>A0A0C1EAN6_9BACT</name>
<feature type="domain" description="Histidine kinase" evidence="9">
    <location>
        <begin position="223"/>
        <end position="431"/>
    </location>
</feature>
<keyword evidence="4 10" id="KW-0808">Transferase</keyword>
<dbReference type="SMART" id="SM00388">
    <property type="entry name" value="HisKA"/>
    <property type="match status" value="1"/>
</dbReference>
<reference evidence="10 11" key="1">
    <citation type="journal article" date="2014" name="Mol. Biol. Evol.">
        <title>Massive expansion of Ubiquitination-related gene families within the Chlamydiae.</title>
        <authorList>
            <person name="Domman D."/>
            <person name="Collingro A."/>
            <person name="Lagkouvardos I."/>
            <person name="Gehre L."/>
            <person name="Weinmaier T."/>
            <person name="Rattei T."/>
            <person name="Subtil A."/>
            <person name="Horn M."/>
        </authorList>
    </citation>
    <scope>NUCLEOTIDE SEQUENCE [LARGE SCALE GENOMIC DNA]</scope>
    <source>
        <strain evidence="10 11">OEW1</strain>
    </source>
</reference>
<dbReference type="Gene3D" id="3.30.450.20">
    <property type="entry name" value="PAS domain"/>
    <property type="match status" value="1"/>
</dbReference>
<dbReference type="InterPro" id="IPR035965">
    <property type="entry name" value="PAS-like_dom_sf"/>
</dbReference>
<sequence length="433" mass="49014">MCMQAKSKKILDDSQTVLSNLLHEIEKISGTPPSKEIHSSETVLLKKIQVQLEQMQTFQQELHGTNQKLLAKIRELDSLTHYLISILCNISQGLLFIDLNGNVTTYNAAIEQILEVQPHLVLFKQFWKNFDDSLFGFSIREALEKKHSPETHYTNFVSPSGKQYDLEIHTTFILQDTQNPGYSEQDSMQGIIILVRDVTEIRRLQLIAKRNSRMKVLGEMAASVAHEIRNPLGGIKGFASLLERDLSDKPELQKMAGYIVQGTDNLNRLVTQVLNYSRPLQPQFASMDLVQLLEELRLHMLVDPSVKERIDINLETDLPELWIHADMQILRSAILNLMVNAVQAMPNHGTLTLKLIQQEELAIIQVKDTGIGIPSENLEKIFSPFFTTRPEGNGFGLAEVYKAVEIHGGDIEVHSIVQKGTEFSLKLPVKAYK</sequence>
<dbReference type="EMBL" id="JSAM01000034">
    <property type="protein sequence ID" value="KIA78167.1"/>
    <property type="molecule type" value="Genomic_DNA"/>
</dbReference>
<dbReference type="Pfam" id="PF00512">
    <property type="entry name" value="HisKA"/>
    <property type="match status" value="1"/>
</dbReference>
<dbReference type="Pfam" id="PF02518">
    <property type="entry name" value="HATPase_c"/>
    <property type="match status" value="1"/>
</dbReference>
<evidence type="ECO:0000256" key="8">
    <source>
        <dbReference type="ARBA" id="ARBA00023012"/>
    </source>
</evidence>
<dbReference type="SUPFAM" id="SSF47384">
    <property type="entry name" value="Homodimeric domain of signal transducing histidine kinase"/>
    <property type="match status" value="1"/>
</dbReference>
<dbReference type="InterPro" id="IPR003594">
    <property type="entry name" value="HATPase_dom"/>
</dbReference>
<dbReference type="Proteomes" id="UP000031307">
    <property type="component" value="Unassembled WGS sequence"/>
</dbReference>
<keyword evidence="3" id="KW-0597">Phosphoprotein</keyword>
<dbReference type="SUPFAM" id="SSF55785">
    <property type="entry name" value="PYP-like sensor domain (PAS domain)"/>
    <property type="match status" value="1"/>
</dbReference>
<dbReference type="AlphaFoldDB" id="A0A0C1EAN6"/>
<dbReference type="PRINTS" id="PR00344">
    <property type="entry name" value="BCTRLSENSOR"/>
</dbReference>